<dbReference type="PANTHER" id="PTHR34406">
    <property type="entry name" value="PROTEIN YCEI"/>
    <property type="match status" value="1"/>
</dbReference>
<dbReference type="InterPro" id="IPR036761">
    <property type="entry name" value="TTHA0802/YceI-like_sf"/>
</dbReference>
<protein>
    <submittedName>
        <fullName evidence="3">Polyisoprenoid-binding protein</fullName>
    </submittedName>
</protein>
<feature type="signal peptide" evidence="1">
    <location>
        <begin position="1"/>
        <end position="20"/>
    </location>
</feature>
<feature type="non-terminal residue" evidence="3">
    <location>
        <position position="171"/>
    </location>
</feature>
<dbReference type="Pfam" id="PF04264">
    <property type="entry name" value="YceI"/>
    <property type="match status" value="1"/>
</dbReference>
<keyword evidence="1" id="KW-0732">Signal</keyword>
<feature type="chain" id="PRO_5030583508" evidence="1">
    <location>
        <begin position="21"/>
        <end position="171"/>
    </location>
</feature>
<comment type="caution">
    <text evidence="3">The sequence shown here is derived from an EMBL/GenBank/DDBJ whole genome shotgun (WGS) entry which is preliminary data.</text>
</comment>
<organism evidence="3">
    <name type="scientific">Caldithrix abyssi</name>
    <dbReference type="NCBI Taxonomy" id="187145"/>
    <lineage>
        <taxon>Bacteria</taxon>
        <taxon>Pseudomonadati</taxon>
        <taxon>Calditrichota</taxon>
        <taxon>Calditrichia</taxon>
        <taxon>Calditrichales</taxon>
        <taxon>Calditrichaceae</taxon>
        <taxon>Caldithrix</taxon>
    </lineage>
</organism>
<dbReference type="EMBL" id="DRLI01000231">
    <property type="protein sequence ID" value="HHM02535.1"/>
    <property type="molecule type" value="Genomic_DNA"/>
</dbReference>
<dbReference type="AlphaFoldDB" id="A0A7V5RQZ8"/>
<evidence type="ECO:0000259" key="2">
    <source>
        <dbReference type="SMART" id="SM00867"/>
    </source>
</evidence>
<evidence type="ECO:0000313" key="3">
    <source>
        <dbReference type="EMBL" id="HHM02535.1"/>
    </source>
</evidence>
<evidence type="ECO:0000256" key="1">
    <source>
        <dbReference type="SAM" id="SignalP"/>
    </source>
</evidence>
<name>A0A7V5RQZ8_CALAY</name>
<dbReference type="Gene3D" id="2.40.128.110">
    <property type="entry name" value="Lipid/polyisoprenoid-binding, YceI-like"/>
    <property type="match status" value="1"/>
</dbReference>
<dbReference type="SUPFAM" id="SSF101874">
    <property type="entry name" value="YceI-like"/>
    <property type="match status" value="1"/>
</dbReference>
<reference evidence="3" key="1">
    <citation type="journal article" date="2020" name="mSystems">
        <title>Genome- and Community-Level Interaction Insights into Carbon Utilization and Element Cycling Functions of Hydrothermarchaeota in Hydrothermal Sediment.</title>
        <authorList>
            <person name="Zhou Z."/>
            <person name="Liu Y."/>
            <person name="Xu W."/>
            <person name="Pan J."/>
            <person name="Luo Z.H."/>
            <person name="Li M."/>
        </authorList>
    </citation>
    <scope>NUCLEOTIDE SEQUENCE [LARGE SCALE GENOMIC DNA]</scope>
    <source>
        <strain evidence="3">HyVt-460</strain>
    </source>
</reference>
<dbReference type="Proteomes" id="UP000885771">
    <property type="component" value="Unassembled WGS sequence"/>
</dbReference>
<dbReference type="InterPro" id="IPR007372">
    <property type="entry name" value="Lipid/polyisoprenoid-bd_YceI"/>
</dbReference>
<sequence>MYRFMSAALALLSLGTMAMATDYVNDKSHTTIGFEVTHMVISTVEGEFKDYDVSLTFDPRDLSKFNVEANIKLASVDTDNPKRDEHLRSPDFFDAAKYPVMTFKSNTVEKTDNGYVAIGTLTLHGITRDVRLPFTVKGPVKDPWGNTRIGVSASTTINRKDYKVSWSKTMD</sequence>
<accession>A0A7V5RQZ8</accession>
<proteinExistence type="predicted"/>
<dbReference type="SMART" id="SM00867">
    <property type="entry name" value="YceI"/>
    <property type="match status" value="1"/>
</dbReference>
<dbReference type="PANTHER" id="PTHR34406:SF1">
    <property type="entry name" value="PROTEIN YCEI"/>
    <property type="match status" value="1"/>
</dbReference>
<feature type="domain" description="Lipid/polyisoprenoid-binding YceI-like" evidence="2">
    <location>
        <begin position="22"/>
        <end position="171"/>
    </location>
</feature>
<gene>
    <name evidence="3" type="ORF">ENJ15_05930</name>
</gene>